<feature type="domain" description="Cadherin" evidence="6">
    <location>
        <begin position="538"/>
        <end position="644"/>
    </location>
</feature>
<evidence type="ECO:0000256" key="3">
    <source>
        <dbReference type="ARBA" id="ARBA00022989"/>
    </source>
</evidence>
<evidence type="ECO:0000256" key="5">
    <source>
        <dbReference type="SAM" id="SignalP"/>
    </source>
</evidence>
<dbReference type="SMART" id="SM00112">
    <property type="entry name" value="CA"/>
    <property type="match status" value="7"/>
</dbReference>
<dbReference type="InterPro" id="IPR002126">
    <property type="entry name" value="Cadherin-like_dom"/>
</dbReference>
<dbReference type="InterPro" id="IPR050174">
    <property type="entry name" value="Protocadherin/Cadherin-CA"/>
</dbReference>
<protein>
    <submittedName>
        <fullName evidence="7">Cadherin domain-containing protein</fullName>
    </submittedName>
</protein>
<dbReference type="EMBL" id="JACRUL010000014">
    <property type="protein sequence ID" value="MBC5844341.1"/>
    <property type="molecule type" value="Genomic_DNA"/>
</dbReference>
<keyword evidence="2" id="KW-0812">Transmembrane</keyword>
<feature type="domain" description="Cadherin" evidence="6">
    <location>
        <begin position="946"/>
        <end position="1036"/>
    </location>
</feature>
<name>A0A923MZ00_9FLAO</name>
<evidence type="ECO:0000259" key="6">
    <source>
        <dbReference type="PROSITE" id="PS50268"/>
    </source>
</evidence>
<evidence type="ECO:0000313" key="7">
    <source>
        <dbReference type="EMBL" id="MBC5844341.1"/>
    </source>
</evidence>
<dbReference type="InterPro" id="IPR015919">
    <property type="entry name" value="Cadherin-like_sf"/>
</dbReference>
<gene>
    <name evidence="7" type="ORF">H8R25_07815</name>
</gene>
<dbReference type="RefSeq" id="WP_222617381.1">
    <property type="nucleotide sequence ID" value="NZ_JACRUK010000015.1"/>
</dbReference>
<evidence type="ECO:0000256" key="2">
    <source>
        <dbReference type="ARBA" id="ARBA00022692"/>
    </source>
</evidence>
<feature type="domain" description="Cadherin" evidence="6">
    <location>
        <begin position="440"/>
        <end position="531"/>
    </location>
</feature>
<comment type="subcellular location">
    <subcellularLocation>
        <location evidence="1">Membrane</location>
        <topology evidence="1">Single-pass membrane protein</topology>
    </subcellularLocation>
</comment>
<dbReference type="Gene3D" id="2.60.40.60">
    <property type="entry name" value="Cadherins"/>
    <property type="match status" value="7"/>
</dbReference>
<dbReference type="PRINTS" id="PR00205">
    <property type="entry name" value="CADHERIN"/>
</dbReference>
<keyword evidence="8" id="KW-1185">Reference proteome</keyword>
<feature type="domain" description="Cadherin" evidence="6">
    <location>
        <begin position="834"/>
        <end position="923"/>
    </location>
</feature>
<proteinExistence type="predicted"/>
<dbReference type="PANTHER" id="PTHR24028:SF328">
    <property type="entry name" value="CADHERIN-3"/>
    <property type="match status" value="1"/>
</dbReference>
<dbReference type="GO" id="GO:0005886">
    <property type="term" value="C:plasma membrane"/>
    <property type="evidence" value="ECO:0007669"/>
    <property type="project" value="TreeGrafter"/>
</dbReference>
<sequence length="1111" mass="122211">MKNFIYSTIVLFLISFNTFGQAPSWTVNENNFQYTMTFVGSLNIDGVRLANGNDKVAAFVNGECRGVTNLIYVATENKYYAYLTVSSNTNNETISFKMYDSANNAVKDVFKTAIFTSNANFGNLSQTYIFSNNALRQGADLLDVGFVGVTRNDITIVGNKVTLYLNPGQTVTALNTIFTSSPGATVYIGNSQQTSGSNSLNFSSPIVFKVYSEDLTVVKEWTVAVQLPTYPVTLPTVFTLSKLTINENQAVGTVVGDFNVLIEDRVVSDLSLVAGDGGFDNASFEIIGNKLKVKSIFDFETKSIYKIRVQGVSNRKEVIEKTFEITVLDDLLPTVFTLSKSTIEENKPVGTVVGDFTVVKEDRTAFALTLVDGAGGEDNASFEIIGNSLKVKSIFDFEAKSSYKIRVQAVSSRGDVLEQNFTITVLDDLLPTVFILSKSTIEENKPVGTVVGDFKVLKEDRTAFALTLVDGAGGEDNASFEIIGNSLKVKSIFDFETKNIYKIRVQAVSSRGDVLEQNFTITVLDDLLPTVFTLSKSTIDENKPVGTVVGDFTVIKEDRNAFVLTLIEGVGADDNASFEITGNSLKVKSVFDFEAKSIYKIRVQAVSSRGDVLEQPFTITVLDDKLPTVFTLSKLTIDENQPVATVVGDFTVIKEDRNAFVLTLIEGVGADDNASFEITGNSLKVKSVFDFEAKSIYKIRVQAVSSRGDVLEQPFTITVLDDKLPTIFTLSKANIDENQPVATVVGDFTVIKENRTVFTLTLVDGQDGEDNASFEITGNSLKSKEMFDFETKNSYKIRVKAQNNLGEILFATYVIAINDINDTPVLITISNDKINENTAAGTVIGTLKTKDQDKDTSIYRFFISGTDYLNFDLVGDQLVLKKSLDFEKQNVFNFDLISNDQRGGEVTEKMTIYALDVNENPVIIKNVGSNTVDFVFSGLSNAAVVVGKVEATDVDANSVLSWEINPSQQVPFTITKDGIISFDGSIDPNNKTSYSFTVKVTDNGTPKLSDTVIVNITIEFTVDDTLMYNNLVSPNGDGHNDRLLINNLHLYSDYVLTIYNSKGQIVLTTSDYKNDWMGNGLAEGEYYLYFTGKDPSNKERVYKELVRLVYN</sequence>
<organism evidence="7 8">
    <name type="scientific">Flavobacterium muglaense</name>
    <dbReference type="NCBI Taxonomy" id="2764716"/>
    <lineage>
        <taxon>Bacteria</taxon>
        <taxon>Pseudomonadati</taxon>
        <taxon>Bacteroidota</taxon>
        <taxon>Flavobacteriia</taxon>
        <taxon>Flavobacteriales</taxon>
        <taxon>Flavobacteriaceae</taxon>
        <taxon>Flavobacterium</taxon>
    </lineage>
</organism>
<dbReference type="CDD" id="cd11304">
    <property type="entry name" value="Cadherin_repeat"/>
    <property type="match status" value="7"/>
</dbReference>
<dbReference type="PROSITE" id="PS50268">
    <property type="entry name" value="CADHERIN_2"/>
    <property type="match status" value="6"/>
</dbReference>
<dbReference type="GO" id="GO:0007156">
    <property type="term" value="P:homophilic cell adhesion via plasma membrane adhesion molecules"/>
    <property type="evidence" value="ECO:0007669"/>
    <property type="project" value="InterPro"/>
</dbReference>
<feature type="domain" description="Cadherin" evidence="6">
    <location>
        <begin position="727"/>
        <end position="826"/>
    </location>
</feature>
<dbReference type="Pfam" id="PF00028">
    <property type="entry name" value="Cadherin"/>
    <property type="match status" value="1"/>
</dbReference>
<accession>A0A923MZ00</accession>
<evidence type="ECO:0000313" key="8">
    <source>
        <dbReference type="Proteomes" id="UP000641454"/>
    </source>
</evidence>
<reference evidence="7 8" key="1">
    <citation type="submission" date="2020-08" db="EMBL/GenBank/DDBJ databases">
        <title>Description of novel Flavobacterium F-392 isolate.</title>
        <authorList>
            <person name="Saticioglu I.B."/>
            <person name="Duman M."/>
            <person name="Altun S."/>
        </authorList>
    </citation>
    <scope>NUCLEOTIDE SEQUENCE [LARGE SCALE GENOMIC DNA]</scope>
    <source>
        <strain evidence="7 8">F-392</strain>
    </source>
</reference>
<keyword evidence="5" id="KW-0732">Signal</keyword>
<keyword evidence="3" id="KW-1133">Transmembrane helix</keyword>
<feature type="signal peptide" evidence="5">
    <location>
        <begin position="1"/>
        <end position="22"/>
    </location>
</feature>
<comment type="caution">
    <text evidence="7">The sequence shown here is derived from an EMBL/GenBank/DDBJ whole genome shotgun (WGS) entry which is preliminary data.</text>
</comment>
<dbReference type="AlphaFoldDB" id="A0A923MZ00"/>
<dbReference type="GO" id="GO:0005509">
    <property type="term" value="F:calcium ion binding"/>
    <property type="evidence" value="ECO:0007669"/>
    <property type="project" value="InterPro"/>
</dbReference>
<dbReference type="Gene3D" id="2.60.40.2340">
    <property type="match status" value="1"/>
</dbReference>
<dbReference type="PANTHER" id="PTHR24028">
    <property type="entry name" value="CADHERIN-87A"/>
    <property type="match status" value="1"/>
</dbReference>
<feature type="chain" id="PRO_5038103823" evidence="5">
    <location>
        <begin position="23"/>
        <end position="1111"/>
    </location>
</feature>
<dbReference type="SUPFAM" id="SSF49313">
    <property type="entry name" value="Cadherin-like"/>
    <property type="match status" value="7"/>
</dbReference>
<keyword evidence="3" id="KW-0472">Membrane</keyword>
<dbReference type="Pfam" id="PF13585">
    <property type="entry name" value="CHU_C"/>
    <property type="match status" value="1"/>
</dbReference>
<keyword evidence="4" id="KW-0325">Glycoprotein</keyword>
<evidence type="ECO:0000256" key="1">
    <source>
        <dbReference type="ARBA" id="ARBA00004167"/>
    </source>
</evidence>
<dbReference type="Proteomes" id="UP000641454">
    <property type="component" value="Unassembled WGS sequence"/>
</dbReference>
<evidence type="ECO:0000256" key="4">
    <source>
        <dbReference type="ARBA" id="ARBA00023180"/>
    </source>
</evidence>
<feature type="domain" description="Cadherin" evidence="6">
    <location>
        <begin position="342"/>
        <end position="433"/>
    </location>
</feature>